<feature type="signal peptide" evidence="2">
    <location>
        <begin position="1"/>
        <end position="24"/>
    </location>
</feature>
<feature type="compositionally biased region" description="Basic and acidic residues" evidence="1">
    <location>
        <begin position="143"/>
        <end position="157"/>
    </location>
</feature>
<reference evidence="3 4" key="1">
    <citation type="submission" date="2017-10" db="EMBL/GenBank/DDBJ databases">
        <title>Comparative genomics in systemic dimorphic fungi from Ajellomycetaceae.</title>
        <authorList>
            <person name="Munoz J.F."/>
            <person name="Mcewen J.G."/>
            <person name="Clay O.K."/>
            <person name="Cuomo C.A."/>
        </authorList>
    </citation>
    <scope>NUCLEOTIDE SEQUENCE [LARGE SCALE GENOMIC DNA]</scope>
    <source>
        <strain evidence="3 4">UAMH5409</strain>
    </source>
</reference>
<keyword evidence="2" id="KW-0732">Signal</keyword>
<feature type="compositionally biased region" description="Polar residues" evidence="1">
    <location>
        <begin position="256"/>
        <end position="266"/>
    </location>
</feature>
<dbReference type="EMBL" id="PDNB01000333">
    <property type="protein sequence ID" value="PGG95549.1"/>
    <property type="molecule type" value="Genomic_DNA"/>
</dbReference>
<organism evidence="3 4">
    <name type="scientific">Helicocarpus griseus UAMH5409</name>
    <dbReference type="NCBI Taxonomy" id="1447875"/>
    <lineage>
        <taxon>Eukaryota</taxon>
        <taxon>Fungi</taxon>
        <taxon>Dikarya</taxon>
        <taxon>Ascomycota</taxon>
        <taxon>Pezizomycotina</taxon>
        <taxon>Eurotiomycetes</taxon>
        <taxon>Eurotiomycetidae</taxon>
        <taxon>Onygenales</taxon>
        <taxon>Ajellomycetaceae</taxon>
        <taxon>Helicocarpus</taxon>
    </lineage>
</organism>
<evidence type="ECO:0000256" key="2">
    <source>
        <dbReference type="SAM" id="SignalP"/>
    </source>
</evidence>
<evidence type="ECO:0000313" key="4">
    <source>
        <dbReference type="Proteomes" id="UP000223968"/>
    </source>
</evidence>
<feature type="chain" id="PRO_5012225496" evidence="2">
    <location>
        <begin position="25"/>
        <end position="485"/>
    </location>
</feature>
<comment type="caution">
    <text evidence="3">The sequence shown here is derived from an EMBL/GenBank/DDBJ whole genome shotgun (WGS) entry which is preliminary data.</text>
</comment>
<feature type="compositionally biased region" description="Basic and acidic residues" evidence="1">
    <location>
        <begin position="164"/>
        <end position="210"/>
    </location>
</feature>
<proteinExistence type="predicted"/>
<accession>A0A2B7WG40</accession>
<gene>
    <name evidence="3" type="ORF">AJ79_09991</name>
</gene>
<dbReference type="OrthoDB" id="4174411at2759"/>
<dbReference type="AlphaFoldDB" id="A0A2B7WG40"/>
<evidence type="ECO:0000313" key="3">
    <source>
        <dbReference type="EMBL" id="PGG95549.1"/>
    </source>
</evidence>
<feature type="region of interest" description="Disordered" evidence="1">
    <location>
        <begin position="131"/>
        <end position="266"/>
    </location>
</feature>
<evidence type="ECO:0000256" key="1">
    <source>
        <dbReference type="SAM" id="MobiDB-lite"/>
    </source>
</evidence>
<sequence length="485" mass="54538">MRIILSSLLLLSTGLPAFNALAHGASIAQRRVPDQELLATYEKSGLCFNYLNNCCSEKSLQPCSVFCGEKGLESNGCLGNGIARENLGPAHIFQDDDGNDYTLGQCHCNSSIINPAVEKAPRKFDLFKIFKPDTPSTKKKNDKTKDKNPTDDKDSKDKKKKKNPKEDDKEDKKKKNPKKDDKEDKEKKEKNPKEDDKDKKKNPKKDDEDKKKKKKKKPKKDQCDWKPKKKPSPKNPKNPKSPKSKRGKSAPHGKGQNLSPQQYRQNGQKALNHLEKAIKDNKADVNSAKNWINEYGISGPLSTTPSFHPSFKSAMGVGSEPECDSYYIRNKGDDKPPGGVVIYHTSFSRQAGLIVVHEKFRDRDEKKNDPDRMKWSEVTWQNWKEVAKGDVGRLKAVVEQNIINTGTKDKIELAKKQTCQEGTIAEFHPDKKNTNMDDAFEMLSGTDNVKGVIYMLADHHKELGGKKVTKIVARGNLDLLIVIGK</sequence>
<name>A0A2B7WG40_9EURO</name>
<protein>
    <submittedName>
        <fullName evidence="3">Uncharacterized protein</fullName>
    </submittedName>
</protein>
<keyword evidence="4" id="KW-1185">Reference proteome</keyword>
<dbReference type="Proteomes" id="UP000223968">
    <property type="component" value="Unassembled WGS sequence"/>
</dbReference>
<feature type="compositionally biased region" description="Basic residues" evidence="1">
    <location>
        <begin position="240"/>
        <end position="251"/>
    </location>
</feature>